<dbReference type="EC" id="3.4.24.-" evidence="3"/>
<evidence type="ECO:0000259" key="2">
    <source>
        <dbReference type="Pfam" id="PF01551"/>
    </source>
</evidence>
<proteinExistence type="predicted"/>
<dbReference type="InterPro" id="IPR011055">
    <property type="entry name" value="Dup_hybrid_motif"/>
</dbReference>
<dbReference type="OrthoDB" id="9810477at2"/>
<keyword evidence="1" id="KW-0472">Membrane</keyword>
<dbReference type="EMBL" id="CP019288">
    <property type="protein sequence ID" value="QHI36817.1"/>
    <property type="molecule type" value="Genomic_DNA"/>
</dbReference>
<sequence length="324" mass="36906">MSKVKYYYDSETLSYRKIESKRGRKIGYALLYIASVALCAILLVTVFIYTSFETPNEKVLQRELAKMQFQYDLLNKKIAHAESVLENIEERDNTIYRLYFEANPIPEEQRKAGFGGVNRYEALYNYENADLLVSTTKRLEVLQKQLVVQSKSLDEIAKLAEDKEDFLASIPAIQPVTNENLTRMASGYGMRNDPFTKARKMHWGMDFTAPKGTPIYAAGDGVVERADNSSSGFGKHIRIDHGYGYVSLYAHMSKYNVRKGKKVKRGDLIGFVGSTGRSQAPHLHYEIRKNGDKINPLNFYYGNLSAKEFEELLKNAAKQNQSLD</sequence>
<reference evidence="3 4" key="1">
    <citation type="journal article" date="2013" name="Int. J. Syst. Evol. Microbiol.">
        <title>Kordia antarctica sp. nov., isolated from Antarctic seawater.</title>
        <authorList>
            <person name="Baek K."/>
            <person name="Choi A."/>
            <person name="Kang I."/>
            <person name="Lee K."/>
            <person name="Cho J.C."/>
        </authorList>
    </citation>
    <scope>NUCLEOTIDE SEQUENCE [LARGE SCALE GENOMIC DNA]</scope>
    <source>
        <strain evidence="3 4">IMCC3317</strain>
    </source>
</reference>
<dbReference type="KEGG" id="kan:IMCC3317_21870"/>
<dbReference type="FunFam" id="2.70.70.10:FF:000006">
    <property type="entry name" value="M23 family peptidase"/>
    <property type="match status" value="1"/>
</dbReference>
<keyword evidence="1" id="KW-0812">Transmembrane</keyword>
<dbReference type="PANTHER" id="PTHR21666:SF286">
    <property type="entry name" value="LIPOPROTEIN NLPD"/>
    <property type="match status" value="1"/>
</dbReference>
<dbReference type="AlphaFoldDB" id="A0A7L4ZK23"/>
<keyword evidence="4" id="KW-1185">Reference proteome</keyword>
<dbReference type="CDD" id="cd12797">
    <property type="entry name" value="M23_peptidase"/>
    <property type="match status" value="1"/>
</dbReference>
<name>A0A7L4ZK23_9FLAO</name>
<keyword evidence="3" id="KW-0378">Hydrolase</keyword>
<evidence type="ECO:0000313" key="4">
    <source>
        <dbReference type="Proteomes" id="UP000464657"/>
    </source>
</evidence>
<keyword evidence="1" id="KW-1133">Transmembrane helix</keyword>
<dbReference type="Pfam" id="PF01551">
    <property type="entry name" value="Peptidase_M23"/>
    <property type="match status" value="1"/>
</dbReference>
<feature type="domain" description="M23ase beta-sheet core" evidence="2">
    <location>
        <begin position="201"/>
        <end position="296"/>
    </location>
</feature>
<protein>
    <submittedName>
        <fullName evidence="3">Murein DD-endopeptidase MepM</fullName>
        <ecNumber evidence="3">3.4.24.-</ecNumber>
    </submittedName>
</protein>
<organism evidence="3 4">
    <name type="scientific">Kordia antarctica</name>
    <dbReference type="NCBI Taxonomy" id="1218801"/>
    <lineage>
        <taxon>Bacteria</taxon>
        <taxon>Pseudomonadati</taxon>
        <taxon>Bacteroidota</taxon>
        <taxon>Flavobacteriia</taxon>
        <taxon>Flavobacteriales</taxon>
        <taxon>Flavobacteriaceae</taxon>
        <taxon>Kordia</taxon>
    </lineage>
</organism>
<dbReference type="PANTHER" id="PTHR21666">
    <property type="entry name" value="PEPTIDASE-RELATED"/>
    <property type="match status" value="1"/>
</dbReference>
<dbReference type="Proteomes" id="UP000464657">
    <property type="component" value="Chromosome"/>
</dbReference>
<dbReference type="RefSeq" id="WP_160129490.1">
    <property type="nucleotide sequence ID" value="NZ_CP019288.1"/>
</dbReference>
<feature type="transmembrane region" description="Helical" evidence="1">
    <location>
        <begin position="26"/>
        <end position="49"/>
    </location>
</feature>
<evidence type="ECO:0000313" key="3">
    <source>
        <dbReference type="EMBL" id="QHI36817.1"/>
    </source>
</evidence>
<dbReference type="Gene3D" id="2.70.70.10">
    <property type="entry name" value="Glucose Permease (Domain IIA)"/>
    <property type="match status" value="1"/>
</dbReference>
<dbReference type="InterPro" id="IPR050570">
    <property type="entry name" value="Cell_wall_metabolism_enzyme"/>
</dbReference>
<accession>A0A7L4ZK23</accession>
<evidence type="ECO:0000256" key="1">
    <source>
        <dbReference type="SAM" id="Phobius"/>
    </source>
</evidence>
<dbReference type="SUPFAM" id="SSF51261">
    <property type="entry name" value="Duplicated hybrid motif"/>
    <property type="match status" value="1"/>
</dbReference>
<dbReference type="GO" id="GO:0004222">
    <property type="term" value="F:metalloendopeptidase activity"/>
    <property type="evidence" value="ECO:0007669"/>
    <property type="project" value="TreeGrafter"/>
</dbReference>
<gene>
    <name evidence="3" type="primary">mepM_4</name>
    <name evidence="3" type="ORF">IMCC3317_21870</name>
</gene>
<dbReference type="InterPro" id="IPR016047">
    <property type="entry name" value="M23ase_b-sheet_dom"/>
</dbReference>